<keyword evidence="3" id="KW-0963">Cytoplasm</keyword>
<dbReference type="InterPro" id="IPR003768">
    <property type="entry name" value="ScpA"/>
</dbReference>
<accession>A0A0R1W7T3</accession>
<comment type="function">
    <text evidence="3">Participates in chromosomal partition during cell division. May act via the formation of a condensin-like complex containing Smc and ScpB that pull DNA away from mid-cell into both cell halves.</text>
</comment>
<dbReference type="OrthoDB" id="9811016at2"/>
<dbReference type="InterPro" id="IPR023093">
    <property type="entry name" value="ScpA-like_C"/>
</dbReference>
<dbReference type="PATRIC" id="fig|1423735.3.peg.54"/>
<dbReference type="EMBL" id="AZFX01000001">
    <property type="protein sequence ID" value="KRM13950.1"/>
    <property type="molecule type" value="Genomic_DNA"/>
</dbReference>
<organism evidence="4 5">
    <name type="scientific">Lapidilactobacillus concavus DSM 17758</name>
    <dbReference type="NCBI Taxonomy" id="1423735"/>
    <lineage>
        <taxon>Bacteria</taxon>
        <taxon>Bacillati</taxon>
        <taxon>Bacillota</taxon>
        <taxon>Bacilli</taxon>
        <taxon>Lactobacillales</taxon>
        <taxon>Lactobacillaceae</taxon>
        <taxon>Lapidilactobacillus</taxon>
    </lineage>
</organism>
<evidence type="ECO:0000313" key="4">
    <source>
        <dbReference type="EMBL" id="KRM13950.1"/>
    </source>
</evidence>
<evidence type="ECO:0000256" key="3">
    <source>
        <dbReference type="HAMAP-Rule" id="MF_01805"/>
    </source>
</evidence>
<proteinExistence type="inferred from homology"/>
<gene>
    <name evidence="3" type="primary">scpA</name>
    <name evidence="4" type="ORF">FC15_GL000054</name>
</gene>
<reference evidence="4 5" key="1">
    <citation type="journal article" date="2015" name="Genome Announc.">
        <title>Expanding the biotechnology potential of lactobacilli through comparative genomics of 213 strains and associated genera.</title>
        <authorList>
            <person name="Sun Z."/>
            <person name="Harris H.M."/>
            <person name="McCann A."/>
            <person name="Guo C."/>
            <person name="Argimon S."/>
            <person name="Zhang W."/>
            <person name="Yang X."/>
            <person name="Jeffery I.B."/>
            <person name="Cooney J.C."/>
            <person name="Kagawa T.F."/>
            <person name="Liu W."/>
            <person name="Song Y."/>
            <person name="Salvetti E."/>
            <person name="Wrobel A."/>
            <person name="Rasinkangas P."/>
            <person name="Parkhill J."/>
            <person name="Rea M.C."/>
            <person name="O'Sullivan O."/>
            <person name="Ritari J."/>
            <person name="Douillard F.P."/>
            <person name="Paul Ross R."/>
            <person name="Yang R."/>
            <person name="Briner A.E."/>
            <person name="Felis G.E."/>
            <person name="de Vos W.M."/>
            <person name="Barrangou R."/>
            <person name="Klaenhammer T.R."/>
            <person name="Caufield P.W."/>
            <person name="Cui Y."/>
            <person name="Zhang H."/>
            <person name="O'Toole P.W."/>
        </authorList>
    </citation>
    <scope>NUCLEOTIDE SEQUENCE [LARGE SCALE GENOMIC DNA]</scope>
    <source>
        <strain evidence="4 5">DSM 17758</strain>
    </source>
</reference>
<dbReference type="PANTHER" id="PTHR33969">
    <property type="entry name" value="SEGREGATION AND CONDENSATION PROTEIN A"/>
    <property type="match status" value="1"/>
</dbReference>
<dbReference type="AlphaFoldDB" id="A0A0R1W7T3"/>
<dbReference type="STRING" id="1423735.FC15_GL000054"/>
<keyword evidence="1 3" id="KW-0159">Chromosome partition</keyword>
<dbReference type="GO" id="GO:0007059">
    <property type="term" value="P:chromosome segregation"/>
    <property type="evidence" value="ECO:0007669"/>
    <property type="project" value="UniProtKB-UniRule"/>
</dbReference>
<dbReference type="GO" id="GO:0051301">
    <property type="term" value="P:cell division"/>
    <property type="evidence" value="ECO:0007669"/>
    <property type="project" value="UniProtKB-KW"/>
</dbReference>
<dbReference type="Proteomes" id="UP000051315">
    <property type="component" value="Unassembled WGS sequence"/>
</dbReference>
<comment type="caution">
    <text evidence="4">The sequence shown here is derived from an EMBL/GenBank/DDBJ whole genome shotgun (WGS) entry which is preliminary data.</text>
</comment>
<comment type="subunit">
    <text evidence="3">Component of a cohesin-like complex composed of ScpA, ScpB and the Smc homodimer, in which ScpA and ScpB bind to the head domain of Smc. The presence of the three proteins is required for the association of the complex with DNA.</text>
</comment>
<dbReference type="Pfam" id="PF02616">
    <property type="entry name" value="SMC_ScpA"/>
    <property type="match status" value="1"/>
</dbReference>
<comment type="similarity">
    <text evidence="3">Belongs to the ScpA family.</text>
</comment>
<dbReference type="RefSeq" id="WP_057822737.1">
    <property type="nucleotide sequence ID" value="NZ_AZFX01000001.1"/>
</dbReference>
<dbReference type="PANTHER" id="PTHR33969:SF2">
    <property type="entry name" value="SEGREGATION AND CONDENSATION PROTEIN A"/>
    <property type="match status" value="1"/>
</dbReference>
<dbReference type="HAMAP" id="MF_01805">
    <property type="entry name" value="ScpA"/>
    <property type="match status" value="1"/>
</dbReference>
<name>A0A0R1W7T3_9LACO</name>
<keyword evidence="3" id="KW-0131">Cell cycle</keyword>
<evidence type="ECO:0000256" key="1">
    <source>
        <dbReference type="ARBA" id="ARBA00022829"/>
    </source>
</evidence>
<keyword evidence="3" id="KW-0132">Cell division</keyword>
<evidence type="ECO:0000256" key="2">
    <source>
        <dbReference type="ARBA" id="ARBA00044777"/>
    </source>
</evidence>
<dbReference type="GO" id="GO:0006260">
    <property type="term" value="P:DNA replication"/>
    <property type="evidence" value="ECO:0007669"/>
    <property type="project" value="UniProtKB-UniRule"/>
</dbReference>
<dbReference type="Gene3D" id="6.10.250.2410">
    <property type="match status" value="1"/>
</dbReference>
<evidence type="ECO:0000313" key="5">
    <source>
        <dbReference type="Proteomes" id="UP000051315"/>
    </source>
</evidence>
<dbReference type="GO" id="GO:0005737">
    <property type="term" value="C:cytoplasm"/>
    <property type="evidence" value="ECO:0007669"/>
    <property type="project" value="UniProtKB-SubCell"/>
</dbReference>
<comment type="subcellular location">
    <subcellularLocation>
        <location evidence="3">Cytoplasm</location>
    </subcellularLocation>
    <text evidence="3">Associated with two foci at the outer edges of the nucleoid region in young cells, and at four foci within both cell halves in older cells.</text>
</comment>
<dbReference type="Gene3D" id="1.10.10.580">
    <property type="entry name" value="Structural maintenance of chromosome 1. Chain E"/>
    <property type="match status" value="1"/>
</dbReference>
<protein>
    <recommendedName>
        <fullName evidence="2 3">Segregation and condensation protein A</fullName>
    </recommendedName>
</protein>
<keyword evidence="5" id="KW-1185">Reference proteome</keyword>
<sequence>MATQELQLQLNKFEGPLDLLLQLIKKQEIDIYDIPIAQITDQYLAYLTAMEELELDVAGDYLVMASTLMAIKSRLLLPQSKVEELDGRGDEEIDPRQALVDQLLAYQTYQEVSHYLGQQERVQARYFGKEPSAIPEQPIQPLVKGLVTTTELGAALGRLLAQQVEDHAFVNQTIDRETFSIEAAQDWICTQLQAAQGERVKFTALMQLPVTRQQVISLFLACLELMKNKMITCYQNDTNDEILLNWEGKAHESVSG</sequence>